<dbReference type="RefSeq" id="WP_014449306.1">
    <property type="nucleotide sequence ID" value="NC_017094.1"/>
</dbReference>
<evidence type="ECO:0000256" key="2">
    <source>
        <dbReference type="ARBA" id="ARBA00002315"/>
    </source>
</evidence>
<evidence type="ECO:0000256" key="1">
    <source>
        <dbReference type="ARBA" id="ARBA00000370"/>
    </source>
</evidence>
<dbReference type="PANTHER" id="PTHR31209:SF0">
    <property type="entry name" value="METALLOENZYME DOMAIN-CONTAINING PROTEIN"/>
    <property type="match status" value="1"/>
</dbReference>
<reference evidence="7 8" key="1">
    <citation type="journal article" date="2012" name="J. Bacteriol.">
        <title>Complete Genome Sequence of Leptospirillum ferrooxidans Strain C2-3, Isolated from a Fresh Volcanic Ash Deposit on the Island of Miyake, Japan.</title>
        <authorList>
            <person name="Fujimura R."/>
            <person name="Sato Y."/>
            <person name="Nishizawa T."/>
            <person name="Oshima K."/>
            <person name="Kim S.-W."/>
            <person name="Hattori M."/>
            <person name="Kamijo T."/>
            <person name="Ohta H."/>
        </authorList>
    </citation>
    <scope>NUCLEOTIDE SEQUENCE [LARGE SCALE GENOMIC DNA]</scope>
    <source>
        <strain evidence="7 8">C2-3</strain>
    </source>
</reference>
<feature type="domain" description="Metalloenzyme" evidence="6">
    <location>
        <begin position="1"/>
        <end position="368"/>
    </location>
</feature>
<organism evidence="7 8">
    <name type="scientific">Leptospirillum ferrooxidans (strain C2-3)</name>
    <dbReference type="NCBI Taxonomy" id="1162668"/>
    <lineage>
        <taxon>Bacteria</taxon>
        <taxon>Pseudomonadati</taxon>
        <taxon>Nitrospirota</taxon>
        <taxon>Nitrospiria</taxon>
        <taxon>Nitrospirales</taxon>
        <taxon>Nitrospiraceae</taxon>
        <taxon>Leptospirillum</taxon>
    </lineage>
</organism>
<accession>I0ING7</accession>
<dbReference type="OrthoDB" id="9816134at2"/>
<comment type="catalytic activity">
    <reaction evidence="1">
        <text>(2R)-2-phosphoglycerate = (2R)-3-phosphoglycerate</text>
        <dbReference type="Rhea" id="RHEA:15901"/>
        <dbReference type="ChEBI" id="CHEBI:58272"/>
        <dbReference type="ChEBI" id="CHEBI:58289"/>
        <dbReference type="EC" id="5.4.2.12"/>
    </reaction>
</comment>
<dbReference type="GO" id="GO:0004619">
    <property type="term" value="F:phosphoglycerate mutase activity"/>
    <property type="evidence" value="ECO:0007669"/>
    <property type="project" value="UniProtKB-EC"/>
</dbReference>
<dbReference type="Proteomes" id="UP000007382">
    <property type="component" value="Chromosome"/>
</dbReference>
<dbReference type="SUPFAM" id="SSF53649">
    <property type="entry name" value="Alkaline phosphatase-like"/>
    <property type="match status" value="1"/>
</dbReference>
<proteinExistence type="inferred from homology"/>
<dbReference type="InterPro" id="IPR017850">
    <property type="entry name" value="Alkaline_phosphatase_core_sf"/>
</dbReference>
<dbReference type="STRING" id="1162668.LFE_1124"/>
<evidence type="ECO:0000256" key="4">
    <source>
        <dbReference type="ARBA" id="ARBA00005524"/>
    </source>
</evidence>
<evidence type="ECO:0000259" key="6">
    <source>
        <dbReference type="Pfam" id="PF01676"/>
    </source>
</evidence>
<comment type="pathway">
    <text evidence="3">Carbohydrate degradation.</text>
</comment>
<dbReference type="PANTHER" id="PTHR31209">
    <property type="entry name" value="COFACTOR-INDEPENDENT PHOSPHOGLYCERATE MUTASE"/>
    <property type="match status" value="1"/>
</dbReference>
<gene>
    <name evidence="7" type="ordered locus">LFE_1124</name>
</gene>
<dbReference type="HOGENOM" id="CLU_677560_0_0_0"/>
<dbReference type="eggNOG" id="COG3635">
    <property type="taxonomic scope" value="Bacteria"/>
</dbReference>
<dbReference type="AlphaFoldDB" id="I0ING7"/>
<dbReference type="KEGG" id="lfc:LFE_1124"/>
<evidence type="ECO:0000256" key="3">
    <source>
        <dbReference type="ARBA" id="ARBA00004921"/>
    </source>
</evidence>
<dbReference type="Pfam" id="PF01676">
    <property type="entry name" value="Metalloenzyme"/>
    <property type="match status" value="1"/>
</dbReference>
<keyword evidence="8" id="KW-1185">Reference proteome</keyword>
<dbReference type="GO" id="GO:0006096">
    <property type="term" value="P:glycolytic process"/>
    <property type="evidence" value="ECO:0007669"/>
    <property type="project" value="UniProtKB-KW"/>
</dbReference>
<comment type="function">
    <text evidence="2">Catalyzes the interconversion of 2-phosphoglycerate and 3-phosphoglycerate.</text>
</comment>
<dbReference type="EMBL" id="AP012342">
    <property type="protein sequence ID" value="BAM06816.1"/>
    <property type="molecule type" value="Genomic_DNA"/>
</dbReference>
<comment type="similarity">
    <text evidence="4">Belongs to the BPG-independent phosphoglycerate mutase family. A-PGAM subfamily.</text>
</comment>
<sequence>MRRLLFILDGLCESPKTVTTMEMARTPFLDELAQRGWLAFLDLQPESGTEEFPTLYPPSSERGILRLLGFPQEEPLPPRATLLSCLFPHAECEDGSMAILLNPACYDSDGRLKDYVGDRESIGRLWAFFDSVEAGDYYHDRESGLRIYPLREARKNTILRLLVRIPQKMASSFSREDFVSPSLGKKYPRSDWAQWLLEKITHTTDVSGRLNGFWPWGAGPWHTIVPLTKPAPSGGVMIAGAPIARAIGAYMGLEHPFVPGASGETDTDFPSIMRFARRYLADGISPVVVHIEGFDLASHRKNREEKQSFLERFDREASRDLLSLLESGEVDEVFLTSDHRSNPETGEHGAGPVPVLIVTGNKSFNQSGTTNGVRFTEAIAEKESQWDLTRWQKIWKDSAGEMVVWH</sequence>
<evidence type="ECO:0000313" key="8">
    <source>
        <dbReference type="Proteomes" id="UP000007382"/>
    </source>
</evidence>
<dbReference type="GO" id="GO:0046872">
    <property type="term" value="F:metal ion binding"/>
    <property type="evidence" value="ECO:0007669"/>
    <property type="project" value="InterPro"/>
</dbReference>
<keyword evidence="5" id="KW-0324">Glycolysis</keyword>
<dbReference type="InterPro" id="IPR004456">
    <property type="entry name" value="Pglycerate_mutase_ApgM"/>
</dbReference>
<name>I0ING7_LEPFC</name>
<protein>
    <submittedName>
        <fullName evidence="7">Putative phosphoglycerate mutase</fullName>
    </submittedName>
</protein>
<evidence type="ECO:0000256" key="5">
    <source>
        <dbReference type="ARBA" id="ARBA00023152"/>
    </source>
</evidence>
<dbReference type="PATRIC" id="fig|1162668.3.peg.1305"/>
<reference evidence="8" key="2">
    <citation type="submission" date="2012-03" db="EMBL/GenBank/DDBJ databases">
        <title>The complete genome sequence of the pioneer microbe on fresh volcanic deposit, Leptospirillum ferrooxidans strain C2-3.</title>
        <authorList>
            <person name="Fujimura R."/>
            <person name="Sato Y."/>
            <person name="Nishizawa T."/>
            <person name="Nanba K."/>
            <person name="Oshima K."/>
            <person name="Hattori M."/>
            <person name="Kamijo T."/>
            <person name="Ohta H."/>
        </authorList>
    </citation>
    <scope>NUCLEOTIDE SEQUENCE [LARGE SCALE GENOMIC DNA]</scope>
    <source>
        <strain evidence="8">C2-3</strain>
    </source>
</reference>
<dbReference type="Gene3D" id="3.40.720.10">
    <property type="entry name" value="Alkaline Phosphatase, subunit A"/>
    <property type="match status" value="2"/>
</dbReference>
<evidence type="ECO:0000313" key="7">
    <source>
        <dbReference type="EMBL" id="BAM06816.1"/>
    </source>
</evidence>
<dbReference type="InterPro" id="IPR006124">
    <property type="entry name" value="Metalloenzyme"/>
</dbReference>